<reference evidence="1 3" key="1">
    <citation type="journal article" date="2008" name="Science">
        <title>The Physcomitrella genome reveals evolutionary insights into the conquest of land by plants.</title>
        <authorList>
            <person name="Rensing S."/>
            <person name="Lang D."/>
            <person name="Zimmer A."/>
            <person name="Terry A."/>
            <person name="Salamov A."/>
            <person name="Shapiro H."/>
            <person name="Nishiyama T."/>
            <person name="Perroud P.-F."/>
            <person name="Lindquist E."/>
            <person name="Kamisugi Y."/>
            <person name="Tanahashi T."/>
            <person name="Sakakibara K."/>
            <person name="Fujita T."/>
            <person name="Oishi K."/>
            <person name="Shin-I T."/>
            <person name="Kuroki Y."/>
            <person name="Toyoda A."/>
            <person name="Suzuki Y."/>
            <person name="Hashimoto A."/>
            <person name="Yamaguchi K."/>
            <person name="Sugano A."/>
            <person name="Kohara Y."/>
            <person name="Fujiyama A."/>
            <person name="Anterola A."/>
            <person name="Aoki S."/>
            <person name="Ashton N."/>
            <person name="Barbazuk W.B."/>
            <person name="Barker E."/>
            <person name="Bennetzen J."/>
            <person name="Bezanilla M."/>
            <person name="Blankenship R."/>
            <person name="Cho S.H."/>
            <person name="Dutcher S."/>
            <person name="Estelle M."/>
            <person name="Fawcett J.A."/>
            <person name="Gundlach H."/>
            <person name="Hanada K."/>
            <person name="Heyl A."/>
            <person name="Hicks K.A."/>
            <person name="Hugh J."/>
            <person name="Lohr M."/>
            <person name="Mayer K."/>
            <person name="Melkozernov A."/>
            <person name="Murata T."/>
            <person name="Nelson D."/>
            <person name="Pils B."/>
            <person name="Prigge M."/>
            <person name="Reiss B."/>
            <person name="Renner T."/>
            <person name="Rombauts S."/>
            <person name="Rushton P."/>
            <person name="Sanderfoot A."/>
            <person name="Schween G."/>
            <person name="Shiu S.-H."/>
            <person name="Stueber K."/>
            <person name="Theodoulou F.L."/>
            <person name="Tu H."/>
            <person name="Van de Peer Y."/>
            <person name="Verrier P.J."/>
            <person name="Waters E."/>
            <person name="Wood A."/>
            <person name="Yang L."/>
            <person name="Cove D."/>
            <person name="Cuming A."/>
            <person name="Hasebe M."/>
            <person name="Lucas S."/>
            <person name="Mishler D.B."/>
            <person name="Reski R."/>
            <person name="Grigoriev I."/>
            <person name="Quatrano R.S."/>
            <person name="Boore J.L."/>
        </authorList>
    </citation>
    <scope>NUCLEOTIDE SEQUENCE [LARGE SCALE GENOMIC DNA]</scope>
    <source>
        <strain evidence="2 3">cv. Gransden 2004</strain>
    </source>
</reference>
<dbReference type="InParanoid" id="A0A2K1K1S1"/>
<evidence type="ECO:0000313" key="3">
    <source>
        <dbReference type="Proteomes" id="UP000006727"/>
    </source>
</evidence>
<sequence>MENMWDVVLGKETQPTPIQEVDARTTLPTNLIEILTLKRKDHIGLVTIWDCIENSIYSYVGICKTTNEAWLVLENIYFVSDIVTEVHLQEKFIIQKMKHYDINALYNKDFNILKVDCNLLTRRNNYERLIF</sequence>
<organism evidence="1">
    <name type="scientific">Physcomitrium patens</name>
    <name type="common">Spreading-leaved earth moss</name>
    <name type="synonym">Physcomitrella patens</name>
    <dbReference type="NCBI Taxonomy" id="3218"/>
    <lineage>
        <taxon>Eukaryota</taxon>
        <taxon>Viridiplantae</taxon>
        <taxon>Streptophyta</taxon>
        <taxon>Embryophyta</taxon>
        <taxon>Bryophyta</taxon>
        <taxon>Bryophytina</taxon>
        <taxon>Bryopsida</taxon>
        <taxon>Funariidae</taxon>
        <taxon>Funariales</taxon>
        <taxon>Funariaceae</taxon>
        <taxon>Physcomitrium</taxon>
    </lineage>
</organism>
<reference evidence="1 3" key="2">
    <citation type="journal article" date="2018" name="Plant J.">
        <title>The Physcomitrella patens chromosome-scale assembly reveals moss genome structure and evolution.</title>
        <authorList>
            <person name="Lang D."/>
            <person name="Ullrich K.K."/>
            <person name="Murat F."/>
            <person name="Fuchs J."/>
            <person name="Jenkins J."/>
            <person name="Haas F.B."/>
            <person name="Piednoel M."/>
            <person name="Gundlach H."/>
            <person name="Van Bel M."/>
            <person name="Meyberg R."/>
            <person name="Vives C."/>
            <person name="Morata J."/>
            <person name="Symeonidi A."/>
            <person name="Hiss M."/>
            <person name="Muchero W."/>
            <person name="Kamisugi Y."/>
            <person name="Saleh O."/>
            <person name="Blanc G."/>
            <person name="Decker E.L."/>
            <person name="van Gessel N."/>
            <person name="Grimwood J."/>
            <person name="Hayes R.D."/>
            <person name="Graham S.W."/>
            <person name="Gunter L.E."/>
            <person name="McDaniel S.F."/>
            <person name="Hoernstein S.N.W."/>
            <person name="Larsson A."/>
            <person name="Li F.W."/>
            <person name="Perroud P.F."/>
            <person name="Phillips J."/>
            <person name="Ranjan P."/>
            <person name="Rokshar D.S."/>
            <person name="Rothfels C.J."/>
            <person name="Schneider L."/>
            <person name="Shu S."/>
            <person name="Stevenson D.W."/>
            <person name="Thummler F."/>
            <person name="Tillich M."/>
            <person name="Villarreal Aguilar J.C."/>
            <person name="Widiez T."/>
            <person name="Wong G.K."/>
            <person name="Wymore A."/>
            <person name="Zhang Y."/>
            <person name="Zimmer A.D."/>
            <person name="Quatrano R.S."/>
            <person name="Mayer K.F.X."/>
            <person name="Goodstein D."/>
            <person name="Casacuberta J.M."/>
            <person name="Vandepoele K."/>
            <person name="Reski R."/>
            <person name="Cuming A.C."/>
            <person name="Tuskan G.A."/>
            <person name="Maumus F."/>
            <person name="Salse J."/>
            <person name="Schmutz J."/>
            <person name="Rensing S.A."/>
        </authorList>
    </citation>
    <scope>NUCLEOTIDE SEQUENCE [LARGE SCALE GENOMIC DNA]</scope>
    <source>
        <strain evidence="2 3">cv. Gransden 2004</strain>
    </source>
</reference>
<dbReference type="Proteomes" id="UP000006727">
    <property type="component" value="Chromosome 9"/>
</dbReference>
<proteinExistence type="predicted"/>
<keyword evidence="3" id="KW-1185">Reference proteome</keyword>
<dbReference type="Gramene" id="Pp3c9_2918V3.1">
    <property type="protein sequence ID" value="Pp3c9_2918V3.1"/>
    <property type="gene ID" value="Pp3c9_2918"/>
</dbReference>
<evidence type="ECO:0000313" key="1">
    <source>
        <dbReference type="EMBL" id="PNR47720.1"/>
    </source>
</evidence>
<protein>
    <submittedName>
        <fullName evidence="1 2">Uncharacterized protein</fullName>
    </submittedName>
</protein>
<dbReference type="EnsemblPlants" id="Pp3c9_2918V3.1">
    <property type="protein sequence ID" value="Pp3c9_2918V3.1"/>
    <property type="gene ID" value="Pp3c9_2918"/>
</dbReference>
<reference evidence="2" key="3">
    <citation type="submission" date="2020-12" db="UniProtKB">
        <authorList>
            <consortium name="EnsemblPlants"/>
        </authorList>
    </citation>
    <scope>IDENTIFICATION</scope>
</reference>
<dbReference type="Pfam" id="PF14223">
    <property type="entry name" value="Retrotran_gag_2"/>
    <property type="match status" value="1"/>
</dbReference>
<gene>
    <name evidence="1" type="ORF">PHYPA_012193</name>
</gene>
<evidence type="ECO:0000313" key="2">
    <source>
        <dbReference type="EnsemblPlants" id="Pp3c9_2918V3.1"/>
    </source>
</evidence>
<accession>A0A2K1K1S1</accession>
<dbReference type="AlphaFoldDB" id="A0A2K1K1S1"/>
<dbReference type="EMBL" id="ABEU02000009">
    <property type="protein sequence ID" value="PNR47720.1"/>
    <property type="molecule type" value="Genomic_DNA"/>
</dbReference>
<name>A0A2K1K1S1_PHYPA</name>